<dbReference type="Gene3D" id="1.10.10.1420">
    <property type="entry name" value="DNA replication factor Cdt1, C-terminal WH domain"/>
    <property type="match status" value="1"/>
</dbReference>
<comment type="similarity">
    <text evidence="1">Belongs to the Cdt1 family.</text>
</comment>
<feature type="compositionally biased region" description="Low complexity" evidence="3">
    <location>
        <begin position="138"/>
        <end position="157"/>
    </location>
</feature>
<dbReference type="InterPro" id="IPR038090">
    <property type="entry name" value="Cdt1_C_WH_dom_sf"/>
</dbReference>
<dbReference type="Proteomes" id="UP001174694">
    <property type="component" value="Unassembled WGS sequence"/>
</dbReference>
<dbReference type="Pfam" id="PF26121">
    <property type="entry name" value="HTH_CDT1"/>
    <property type="match status" value="1"/>
</dbReference>
<feature type="compositionally biased region" description="Low complexity" evidence="3">
    <location>
        <begin position="73"/>
        <end position="85"/>
    </location>
</feature>
<protein>
    <submittedName>
        <fullName evidence="5">DNA mismatch repair protein Msh2</fullName>
    </submittedName>
</protein>
<evidence type="ECO:0000313" key="5">
    <source>
        <dbReference type="EMBL" id="KAJ9156407.1"/>
    </source>
</evidence>
<evidence type="ECO:0000256" key="1">
    <source>
        <dbReference type="ARBA" id="ARBA00008356"/>
    </source>
</evidence>
<organism evidence="5 6">
    <name type="scientific">Pleurostoma richardsiae</name>
    <dbReference type="NCBI Taxonomy" id="41990"/>
    <lineage>
        <taxon>Eukaryota</taxon>
        <taxon>Fungi</taxon>
        <taxon>Dikarya</taxon>
        <taxon>Ascomycota</taxon>
        <taxon>Pezizomycotina</taxon>
        <taxon>Sordariomycetes</taxon>
        <taxon>Sordariomycetidae</taxon>
        <taxon>Calosphaeriales</taxon>
        <taxon>Pleurostomataceae</taxon>
        <taxon>Pleurostoma</taxon>
    </lineage>
</organism>
<evidence type="ECO:0000256" key="3">
    <source>
        <dbReference type="SAM" id="MobiDB-lite"/>
    </source>
</evidence>
<feature type="region of interest" description="Disordered" evidence="3">
    <location>
        <begin position="46"/>
        <end position="165"/>
    </location>
</feature>
<name>A0AA38RTI1_9PEZI</name>
<evidence type="ECO:0000313" key="6">
    <source>
        <dbReference type="Proteomes" id="UP001174694"/>
    </source>
</evidence>
<keyword evidence="2" id="KW-0131">Cell cycle</keyword>
<feature type="region of interest" description="Disordered" evidence="3">
    <location>
        <begin position="1"/>
        <end position="29"/>
    </location>
</feature>
<dbReference type="AlphaFoldDB" id="A0AA38RTI1"/>
<keyword evidence="6" id="KW-1185">Reference proteome</keyword>
<proteinExistence type="inferred from homology"/>
<comment type="caution">
    <text evidence="5">The sequence shown here is derived from an EMBL/GenBank/DDBJ whole genome shotgun (WGS) entry which is preliminary data.</text>
</comment>
<evidence type="ECO:0000259" key="4">
    <source>
        <dbReference type="Pfam" id="PF16679"/>
    </source>
</evidence>
<feature type="compositionally biased region" description="Low complexity" evidence="3">
    <location>
        <begin position="113"/>
        <end position="126"/>
    </location>
</feature>
<reference evidence="5" key="1">
    <citation type="submission" date="2022-07" db="EMBL/GenBank/DDBJ databases">
        <title>Fungi with potential for degradation of polypropylene.</title>
        <authorList>
            <person name="Gostincar C."/>
        </authorList>
    </citation>
    <scope>NUCLEOTIDE SEQUENCE</scope>
    <source>
        <strain evidence="5">EXF-13308</strain>
    </source>
</reference>
<accession>A0AA38RTI1</accession>
<feature type="domain" description="DNA replication factor Cdt1 C-terminal" evidence="4">
    <location>
        <begin position="353"/>
        <end position="454"/>
    </location>
</feature>
<feature type="compositionally biased region" description="Low complexity" evidence="3">
    <location>
        <begin position="48"/>
        <end position="58"/>
    </location>
</feature>
<dbReference type="EMBL" id="JANBVO010000002">
    <property type="protein sequence ID" value="KAJ9156407.1"/>
    <property type="molecule type" value="Genomic_DNA"/>
</dbReference>
<feature type="compositionally biased region" description="Low complexity" evidence="3">
    <location>
        <begin position="13"/>
        <end position="22"/>
    </location>
</feature>
<gene>
    <name evidence="5" type="ORF">NKR23_g1307</name>
</gene>
<dbReference type="InterPro" id="IPR032054">
    <property type="entry name" value="Cdt1_C"/>
</dbReference>
<sequence>MPGRGRPRSTKVAAAPKPAAAAMSSFTRVSKHGTIGKELLEKTASVQIITTSIEPTTTPRKRKAPAAIDDEGSATSSTPAVTSSSKRQRRGEGNPNLKKASSVLRRRTHRTAEPSSSDAESSDTQQAGALLERLNLHSSSPSTRTSSPLAASTPATSIPDSEDEDLLDAPLPQELLDLINLHAAFLKSLALHYAHNGTGSPVDLRAVCPSIAQSWGKRKVTLEDVRRCIGVVEASSPFFLCDYGRGRVFLELHQQHLGAPLDEKRLGNVFGERLQGLWSTRRTSQFDVEGFIRSLPLASVKKCESAGKIHPMLAKGQRTLQELKNGIEMRKQEKEAKTQAAATATHADGSKMSLLDRIRYKELLQSQKVQEGTTPEELERRAALQRAEDIAAVIGMLSIATAAGQQRLSFTMPVLLQKLKDSLRVPISKEEGAACIRLLAGEIAPQWLRIVKIGGKENVVVQAAYQPTKDTIQERVKALSA</sequence>
<dbReference type="Pfam" id="PF16679">
    <property type="entry name" value="CDT1_C"/>
    <property type="match status" value="1"/>
</dbReference>
<evidence type="ECO:0000256" key="2">
    <source>
        <dbReference type="ARBA" id="ARBA00023306"/>
    </source>
</evidence>